<evidence type="ECO:0000313" key="1">
    <source>
        <dbReference type="EMBL" id="RAW02077.1"/>
    </source>
</evidence>
<proteinExistence type="predicted"/>
<protein>
    <recommendedName>
        <fullName evidence="3">DUF4198 domain-containing protein</fullName>
    </recommendedName>
</protein>
<comment type="caution">
    <text evidence="1">The sequence shown here is derived from an EMBL/GenBank/DDBJ whole genome shotgun (WGS) entry which is preliminary data.</text>
</comment>
<keyword evidence="2" id="KW-1185">Reference proteome</keyword>
<dbReference type="Pfam" id="PF10670">
    <property type="entry name" value="DUF4198"/>
    <property type="match status" value="1"/>
</dbReference>
<accession>A0A364Y6P3</accession>
<gene>
    <name evidence="1" type="ORF">DQQ10_05870</name>
</gene>
<dbReference type="RefSeq" id="WP_112745900.1">
    <property type="nucleotide sequence ID" value="NZ_QMFY01000002.1"/>
</dbReference>
<dbReference type="SUPFAM" id="SSF49478">
    <property type="entry name" value="Cna protein B-type domain"/>
    <property type="match status" value="1"/>
</dbReference>
<dbReference type="Proteomes" id="UP000251889">
    <property type="component" value="Unassembled WGS sequence"/>
</dbReference>
<sequence>MKILFFLTLMFVSAFSVDAHYLWIELGSPAKLGQVQEVRIFYGEFNEGVREVRGGRLDELAGVTAWLITPDGKQLPLVLTTEEKFFKTTFVPATAGKYTIVAVNNVRGVVDWSASGIGVVRPTYYTYREIVVVQDQSTAAQFPSEAMLRISPAKEKNSFAVQFNGKPLSKAKVFFHAPNEWSKELSTDEKGIVTFNPLWKGQYIVECIYLEKGAGSFNGKSFEAIRHRATLSMDVQ</sequence>
<dbReference type="EMBL" id="QMFY01000002">
    <property type="protein sequence ID" value="RAW02077.1"/>
    <property type="molecule type" value="Genomic_DNA"/>
</dbReference>
<dbReference type="InterPro" id="IPR019613">
    <property type="entry name" value="DUF4198"/>
</dbReference>
<dbReference type="OrthoDB" id="1345900at2"/>
<organism evidence="1 2">
    <name type="scientific">Pseudochryseolinea flava</name>
    <dbReference type="NCBI Taxonomy" id="2059302"/>
    <lineage>
        <taxon>Bacteria</taxon>
        <taxon>Pseudomonadati</taxon>
        <taxon>Bacteroidota</taxon>
        <taxon>Cytophagia</taxon>
        <taxon>Cytophagales</taxon>
        <taxon>Fulvivirgaceae</taxon>
        <taxon>Pseudochryseolinea</taxon>
    </lineage>
</organism>
<name>A0A364Y6P3_9BACT</name>
<evidence type="ECO:0008006" key="3">
    <source>
        <dbReference type="Google" id="ProtNLM"/>
    </source>
</evidence>
<evidence type="ECO:0000313" key="2">
    <source>
        <dbReference type="Proteomes" id="UP000251889"/>
    </source>
</evidence>
<dbReference type="AlphaFoldDB" id="A0A364Y6P3"/>
<reference evidence="1 2" key="1">
    <citation type="submission" date="2018-06" db="EMBL/GenBank/DDBJ databases">
        <title>Chryseolinea flavus sp. nov., a member of the phylum Bacteroidetes isolated from soil.</title>
        <authorList>
            <person name="Li Y."/>
            <person name="Wang J."/>
        </authorList>
    </citation>
    <scope>NUCLEOTIDE SEQUENCE [LARGE SCALE GENOMIC DNA]</scope>
    <source>
        <strain evidence="1 2">SDU1-6</strain>
    </source>
</reference>